<comment type="subcellular location">
    <subcellularLocation>
        <location evidence="1">Cell membrane</location>
        <topology evidence="1">Multi-pass membrane protein</topology>
    </subcellularLocation>
</comment>
<feature type="transmembrane region" description="Helical" evidence="7">
    <location>
        <begin position="319"/>
        <end position="336"/>
    </location>
</feature>
<evidence type="ECO:0000313" key="8">
    <source>
        <dbReference type="EMBL" id="SVA99352.1"/>
    </source>
</evidence>
<dbReference type="AlphaFoldDB" id="A0A382AE39"/>
<feature type="transmembrane region" description="Helical" evidence="7">
    <location>
        <begin position="269"/>
        <end position="291"/>
    </location>
</feature>
<keyword evidence="5 7" id="KW-1133">Transmembrane helix</keyword>
<reference evidence="8" key="1">
    <citation type="submission" date="2018-05" db="EMBL/GenBank/DDBJ databases">
        <authorList>
            <person name="Lanie J.A."/>
            <person name="Ng W.-L."/>
            <person name="Kazmierczak K.M."/>
            <person name="Andrzejewski T.M."/>
            <person name="Davidsen T.M."/>
            <person name="Wayne K.J."/>
            <person name="Tettelin H."/>
            <person name="Glass J.I."/>
            <person name="Rusch D."/>
            <person name="Podicherti R."/>
            <person name="Tsui H.-C.T."/>
            <person name="Winkler M.E."/>
        </authorList>
    </citation>
    <scope>NUCLEOTIDE SEQUENCE</scope>
</reference>
<feature type="transmembrane region" description="Helical" evidence="7">
    <location>
        <begin position="206"/>
        <end position="227"/>
    </location>
</feature>
<evidence type="ECO:0000256" key="5">
    <source>
        <dbReference type="ARBA" id="ARBA00022989"/>
    </source>
</evidence>
<evidence type="ECO:0000256" key="7">
    <source>
        <dbReference type="SAM" id="Phobius"/>
    </source>
</evidence>
<keyword evidence="4 7" id="KW-0812">Transmembrane</keyword>
<keyword evidence="6 7" id="KW-0472">Membrane</keyword>
<accession>A0A382AE39</accession>
<feature type="transmembrane region" description="Helical" evidence="7">
    <location>
        <begin position="179"/>
        <end position="200"/>
    </location>
</feature>
<organism evidence="8">
    <name type="scientific">marine metagenome</name>
    <dbReference type="NCBI Taxonomy" id="408172"/>
    <lineage>
        <taxon>unclassified sequences</taxon>
        <taxon>metagenomes</taxon>
        <taxon>ecological metagenomes</taxon>
    </lineage>
</organism>
<dbReference type="GO" id="GO:0016758">
    <property type="term" value="F:hexosyltransferase activity"/>
    <property type="evidence" value="ECO:0007669"/>
    <property type="project" value="InterPro"/>
</dbReference>
<evidence type="ECO:0008006" key="9">
    <source>
        <dbReference type="Google" id="ProtNLM"/>
    </source>
</evidence>
<dbReference type="GO" id="GO:0005886">
    <property type="term" value="C:plasma membrane"/>
    <property type="evidence" value="ECO:0007669"/>
    <property type="project" value="UniProtKB-SubCell"/>
</dbReference>
<name>A0A382AE39_9ZZZZ</name>
<evidence type="ECO:0000256" key="2">
    <source>
        <dbReference type="ARBA" id="ARBA00022475"/>
    </source>
</evidence>
<protein>
    <recommendedName>
        <fullName evidence="9">Glycosyltransferase RgtA/B/C/D-like domain-containing protein</fullName>
    </recommendedName>
</protein>
<keyword evidence="3" id="KW-0808">Transferase</keyword>
<dbReference type="Pfam" id="PF09594">
    <property type="entry name" value="GT87"/>
    <property type="match status" value="1"/>
</dbReference>
<feature type="transmembrane region" description="Helical" evidence="7">
    <location>
        <begin position="385"/>
        <end position="403"/>
    </location>
</feature>
<evidence type="ECO:0000256" key="3">
    <source>
        <dbReference type="ARBA" id="ARBA00022679"/>
    </source>
</evidence>
<sequence>MFSDSFCRRILDNSRALVIVGVYSIAHLGIYFYRYALNPASDIFGAWPAPRIAEWLGKTDEFYTGSVTTQFHEGLSWSYGPMLHVITLPLFLLPDRQTAYRVLVCVVFAVYLLVGVMLVLRFSGGDRPLSVVMIFVLFNFAPAYEATGQGNIEMFELLLLTLAIVASRHERKHETLTGVLIGVAAGLKFLPGVLIPYFFLTKRWKAAIASTATVGIIGISTQAILGWQNSALMNRMVDVNHEENFLDHPLNQAASGFLIRTTKALGREALGVPMSIAAMLGLGIGICVWLWRRRNEKDWEVHWSVLLTTSVLVIPHNESYYFCLLLIPYSVALQTLRADGRKTLWVLYGLSFAMVGWGIPMSIVNSVVDTILGRHVWVIQRLHEVSVPFIGTVMLLVLLLIIANRPEGEPSDLNKGRPVVGAVSPVRQS</sequence>
<feature type="transmembrane region" description="Helical" evidence="7">
    <location>
        <begin position="16"/>
        <end position="33"/>
    </location>
</feature>
<dbReference type="EMBL" id="UINC01024860">
    <property type="protein sequence ID" value="SVA99352.1"/>
    <property type="molecule type" value="Genomic_DNA"/>
</dbReference>
<gene>
    <name evidence="8" type="ORF">METZ01_LOCUS152206</name>
</gene>
<feature type="transmembrane region" description="Helical" evidence="7">
    <location>
        <begin position="343"/>
        <end position="365"/>
    </location>
</feature>
<evidence type="ECO:0000256" key="1">
    <source>
        <dbReference type="ARBA" id="ARBA00004651"/>
    </source>
</evidence>
<keyword evidence="2" id="KW-1003">Cell membrane</keyword>
<dbReference type="InterPro" id="IPR018584">
    <property type="entry name" value="GT87"/>
</dbReference>
<proteinExistence type="predicted"/>
<feature type="transmembrane region" description="Helical" evidence="7">
    <location>
        <begin position="99"/>
        <end position="120"/>
    </location>
</feature>
<evidence type="ECO:0000256" key="4">
    <source>
        <dbReference type="ARBA" id="ARBA00022692"/>
    </source>
</evidence>
<evidence type="ECO:0000256" key="6">
    <source>
        <dbReference type="ARBA" id="ARBA00023136"/>
    </source>
</evidence>